<dbReference type="PROSITE" id="PS51257">
    <property type="entry name" value="PROKAR_LIPOPROTEIN"/>
    <property type="match status" value="1"/>
</dbReference>
<dbReference type="Proteomes" id="UP000582974">
    <property type="component" value="Unassembled WGS sequence"/>
</dbReference>
<reference evidence="2 3" key="1">
    <citation type="submission" date="2020-07" db="EMBL/GenBank/DDBJ databases">
        <title>Genome of Haloechinothrix sp.</title>
        <authorList>
            <person name="Tang S.-K."/>
            <person name="Yang L."/>
            <person name="Zhu W.-Y."/>
        </authorList>
    </citation>
    <scope>NUCLEOTIDE SEQUENCE [LARGE SCALE GENOMIC DNA]</scope>
    <source>
        <strain evidence="2 3">YIM 98757</strain>
    </source>
</reference>
<proteinExistence type="predicted"/>
<protein>
    <submittedName>
        <fullName evidence="2">Uncharacterized protein</fullName>
    </submittedName>
</protein>
<evidence type="ECO:0000313" key="3">
    <source>
        <dbReference type="Proteomes" id="UP000582974"/>
    </source>
</evidence>
<sequence length="146" mass="15619">MTLRAVLSACVLALTVALGGCGVSGSVSVEHDKGLREELTTLRDRGESKPFNEVVPGDWDQAHLVIGPKSGERIREMTDLDVELRGDGTFQGSFTQDGNLIILTRDGEVVRMISTGQSRVFGEGTVSSSAILHGNPDSPQIRVANR</sequence>
<name>A0A838A6S4_9PSEU</name>
<evidence type="ECO:0000256" key="1">
    <source>
        <dbReference type="SAM" id="SignalP"/>
    </source>
</evidence>
<comment type="caution">
    <text evidence="2">The sequence shown here is derived from an EMBL/GenBank/DDBJ whole genome shotgun (WGS) entry which is preliminary data.</text>
</comment>
<evidence type="ECO:0000313" key="2">
    <source>
        <dbReference type="EMBL" id="MBA0123951.1"/>
    </source>
</evidence>
<feature type="signal peptide" evidence="1">
    <location>
        <begin position="1"/>
        <end position="19"/>
    </location>
</feature>
<gene>
    <name evidence="2" type="ORF">H0B56_00150</name>
</gene>
<accession>A0A838A6S4</accession>
<dbReference type="EMBL" id="JACCKD010000001">
    <property type="protein sequence ID" value="MBA0123951.1"/>
    <property type="molecule type" value="Genomic_DNA"/>
</dbReference>
<keyword evidence="3" id="KW-1185">Reference proteome</keyword>
<feature type="chain" id="PRO_5039257920" evidence="1">
    <location>
        <begin position="20"/>
        <end position="146"/>
    </location>
</feature>
<organism evidence="2 3">
    <name type="scientific">Haloechinothrix aidingensis</name>
    <dbReference type="NCBI Taxonomy" id="2752311"/>
    <lineage>
        <taxon>Bacteria</taxon>
        <taxon>Bacillati</taxon>
        <taxon>Actinomycetota</taxon>
        <taxon>Actinomycetes</taxon>
        <taxon>Pseudonocardiales</taxon>
        <taxon>Pseudonocardiaceae</taxon>
        <taxon>Haloechinothrix</taxon>
    </lineage>
</organism>
<dbReference type="RefSeq" id="WP_180890877.1">
    <property type="nucleotide sequence ID" value="NZ_JACCKD010000001.1"/>
</dbReference>
<keyword evidence="1" id="KW-0732">Signal</keyword>
<dbReference type="AlphaFoldDB" id="A0A838A6S4"/>